<dbReference type="EMBL" id="NWVC01000001">
    <property type="protein sequence ID" value="PCG15744.1"/>
    <property type="molecule type" value="Genomic_DNA"/>
</dbReference>
<evidence type="ECO:0000313" key="2">
    <source>
        <dbReference type="Proteomes" id="UP000218323"/>
    </source>
</evidence>
<gene>
    <name evidence="1" type="ORF">COA07_01815</name>
</gene>
<organism evidence="1 2">
    <name type="scientific">Sphingomonas adhaesiva</name>
    <dbReference type="NCBI Taxonomy" id="28212"/>
    <lineage>
        <taxon>Bacteria</taxon>
        <taxon>Pseudomonadati</taxon>
        <taxon>Pseudomonadota</taxon>
        <taxon>Alphaproteobacteria</taxon>
        <taxon>Sphingomonadales</taxon>
        <taxon>Sphingomonadaceae</taxon>
        <taxon>Sphingomonas</taxon>
    </lineage>
</organism>
<reference evidence="1 2" key="1">
    <citation type="submission" date="2017-09" db="EMBL/GenBank/DDBJ databases">
        <title>Sphingomonas adhaesiva DSM 7418, whole genome shotgun sequence.</title>
        <authorList>
            <person name="Feng G."/>
            <person name="Zhu H."/>
        </authorList>
    </citation>
    <scope>NUCLEOTIDE SEQUENCE [LARGE SCALE GENOMIC DNA]</scope>
    <source>
        <strain evidence="1 2">DSM 7418</strain>
    </source>
</reference>
<evidence type="ECO:0000313" key="1">
    <source>
        <dbReference type="EMBL" id="PCG15744.1"/>
    </source>
</evidence>
<name>A0A2A4ICJ8_9SPHN</name>
<dbReference type="RefSeq" id="WP_066707061.1">
    <property type="nucleotide sequence ID" value="NZ_JBHIWA010000042.1"/>
</dbReference>
<dbReference type="Proteomes" id="UP000218323">
    <property type="component" value="Unassembled WGS sequence"/>
</dbReference>
<sequence length="233" mass="25506">MPKKKTPGTSIAVAPTRRDIARRIGSQLVQVDAIYNVPSVHPSGNGPWADEADKIAWTDPATGFPCIIRRSQRWGHLCGYVGVEHGHALHGFDVKALAGIGLRVHGGIDYAEPCAARDPEPVSVCHVTRIKEGYFVPASSEILRNDLAREVAARDDAWWLGFSCDKEGDALPKADRTRTTEFLGTQTRVYRDEAYVHAECTRLAAQLKAMETGSILPPAPTVLPISDRREDEA</sequence>
<protein>
    <submittedName>
        <fullName evidence="1">Uncharacterized protein</fullName>
    </submittedName>
</protein>
<proteinExistence type="predicted"/>
<accession>A0A2A4ICJ8</accession>
<dbReference type="AlphaFoldDB" id="A0A2A4ICJ8"/>
<keyword evidence="2" id="KW-1185">Reference proteome</keyword>
<comment type="caution">
    <text evidence="1">The sequence shown here is derived from an EMBL/GenBank/DDBJ whole genome shotgun (WGS) entry which is preliminary data.</text>
</comment>